<protein>
    <submittedName>
        <fullName evidence="2">Cobalamin-dependent methionine synthase-like protein</fullName>
    </submittedName>
</protein>
<dbReference type="InterPro" id="IPR037010">
    <property type="entry name" value="VitB12-dep_Met_synth_activ_sf"/>
</dbReference>
<comment type="caution">
    <text evidence="2">The sequence shown here is derived from an EMBL/GenBank/DDBJ whole genome shotgun (WGS) entry which is preliminary data.</text>
</comment>
<name>A0A4R3TB00_9FIRM</name>
<organism evidence="2 3">
    <name type="scientific">Longicatena caecimuris</name>
    <dbReference type="NCBI Taxonomy" id="1796635"/>
    <lineage>
        <taxon>Bacteria</taxon>
        <taxon>Bacillati</taxon>
        <taxon>Bacillota</taxon>
        <taxon>Erysipelotrichia</taxon>
        <taxon>Erysipelotrichales</taxon>
        <taxon>Erysipelotrichaceae</taxon>
        <taxon>Longicatena</taxon>
    </lineage>
</organism>
<dbReference type="RefSeq" id="WP_132224935.1">
    <property type="nucleotide sequence ID" value="NZ_JANKBG010000012.1"/>
</dbReference>
<dbReference type="Proteomes" id="UP000295773">
    <property type="component" value="Unassembled WGS sequence"/>
</dbReference>
<dbReference type="AlphaFoldDB" id="A0A4R3TB00"/>
<dbReference type="Gene3D" id="3.40.109.40">
    <property type="match status" value="1"/>
</dbReference>
<reference evidence="2 3" key="1">
    <citation type="submission" date="2019-03" db="EMBL/GenBank/DDBJ databases">
        <title>Genomic Encyclopedia of Type Strains, Phase IV (KMG-IV): sequencing the most valuable type-strain genomes for metagenomic binning, comparative biology and taxonomic classification.</title>
        <authorList>
            <person name="Goeker M."/>
        </authorList>
    </citation>
    <scope>NUCLEOTIDE SEQUENCE [LARGE SCALE GENOMIC DNA]</scope>
    <source>
        <strain evidence="2 3">DSM 29481</strain>
    </source>
</reference>
<sequence length="219" mass="24940">MLWKTPKVKEEDILHYLGSQMMDELLHKQMEEMMTLLNQDVRCQVIYRTLPLENHQCRYIKLQGKSIQALLKESHAVIIMAATLGIKTDRRLRALEISDMGKAYVYNACANAMIEAVCDDVNEQLRRQYAKRQAFLTDRFSCGYGDLPVSTQKTFLQVVDAERKIGLHVSESCMLVPEKSVTAIIGIAKTVQPAIVRGCRVCALKEHCEYRKGGTVCER</sequence>
<dbReference type="Pfam" id="PF02965">
    <property type="entry name" value="Met_synt_B12"/>
    <property type="match status" value="1"/>
</dbReference>
<gene>
    <name evidence="2" type="ORF">EDD61_11229</name>
</gene>
<feature type="domain" description="AdoMet activation" evidence="1">
    <location>
        <begin position="78"/>
        <end position="185"/>
    </location>
</feature>
<dbReference type="EMBL" id="SMBP01000012">
    <property type="protein sequence ID" value="TCU59003.1"/>
    <property type="molecule type" value="Genomic_DNA"/>
</dbReference>
<evidence type="ECO:0000313" key="2">
    <source>
        <dbReference type="EMBL" id="TCU59003.1"/>
    </source>
</evidence>
<dbReference type="InterPro" id="IPR017342">
    <property type="entry name" value="S-AdoMet-dep_Met_synth_prd"/>
</dbReference>
<dbReference type="PIRSF" id="PIRSF037984">
    <property type="entry name" value="Met_synth_TM0269_prd"/>
    <property type="match status" value="1"/>
</dbReference>
<dbReference type="InterPro" id="IPR004223">
    <property type="entry name" value="VitB12-dep_Met_synth_activ_dom"/>
</dbReference>
<evidence type="ECO:0000259" key="1">
    <source>
        <dbReference type="Pfam" id="PF02965"/>
    </source>
</evidence>
<evidence type="ECO:0000313" key="3">
    <source>
        <dbReference type="Proteomes" id="UP000295773"/>
    </source>
</evidence>
<dbReference type="GO" id="GO:0008705">
    <property type="term" value="F:methionine synthase activity"/>
    <property type="evidence" value="ECO:0007669"/>
    <property type="project" value="InterPro"/>
</dbReference>
<proteinExistence type="predicted"/>
<accession>A0A4R3TB00</accession>
<keyword evidence="3" id="KW-1185">Reference proteome</keyword>
<dbReference type="SUPFAM" id="SSF56507">
    <property type="entry name" value="Methionine synthase activation domain-like"/>
    <property type="match status" value="1"/>
</dbReference>